<dbReference type="AlphaFoldDB" id="A0A9P8ZY12"/>
<comment type="caution">
    <text evidence="1">The sequence shown here is derived from an EMBL/GenBank/DDBJ whole genome shotgun (WGS) entry which is preliminary data.</text>
</comment>
<protein>
    <submittedName>
        <fullName evidence="1">Uncharacterized protein</fullName>
    </submittedName>
</protein>
<evidence type="ECO:0000313" key="2">
    <source>
        <dbReference type="Proteomes" id="UP000758603"/>
    </source>
</evidence>
<dbReference type="EMBL" id="JAGPXC010000005">
    <property type="protein sequence ID" value="KAH6653554.1"/>
    <property type="molecule type" value="Genomic_DNA"/>
</dbReference>
<gene>
    <name evidence="1" type="ORF">BKA67DRAFT_570262</name>
</gene>
<dbReference type="OrthoDB" id="674604at2759"/>
<evidence type="ECO:0000313" key="1">
    <source>
        <dbReference type="EMBL" id="KAH6653554.1"/>
    </source>
</evidence>
<accession>A0A9P8ZY12</accession>
<organism evidence="1 2">
    <name type="scientific">Truncatella angustata</name>
    <dbReference type="NCBI Taxonomy" id="152316"/>
    <lineage>
        <taxon>Eukaryota</taxon>
        <taxon>Fungi</taxon>
        <taxon>Dikarya</taxon>
        <taxon>Ascomycota</taxon>
        <taxon>Pezizomycotina</taxon>
        <taxon>Sordariomycetes</taxon>
        <taxon>Xylariomycetidae</taxon>
        <taxon>Amphisphaeriales</taxon>
        <taxon>Sporocadaceae</taxon>
        <taxon>Truncatella</taxon>
    </lineage>
</organism>
<dbReference type="RefSeq" id="XP_045957831.1">
    <property type="nucleotide sequence ID" value="XM_046103151.1"/>
</dbReference>
<dbReference type="Proteomes" id="UP000758603">
    <property type="component" value="Unassembled WGS sequence"/>
</dbReference>
<sequence length="72" mass="8189">MQILRQHPDASGLNALDLQQNHEEVFEAVKAWLSLPGNTRWLIVYDNYDDARLANHVDGTGIDINHFLPASY</sequence>
<keyword evidence="2" id="KW-1185">Reference proteome</keyword>
<name>A0A9P8ZY12_9PEZI</name>
<dbReference type="GeneID" id="70132043"/>
<reference evidence="1" key="1">
    <citation type="journal article" date="2021" name="Nat. Commun.">
        <title>Genetic determinants of endophytism in the Arabidopsis root mycobiome.</title>
        <authorList>
            <person name="Mesny F."/>
            <person name="Miyauchi S."/>
            <person name="Thiergart T."/>
            <person name="Pickel B."/>
            <person name="Atanasova L."/>
            <person name="Karlsson M."/>
            <person name="Huettel B."/>
            <person name="Barry K.W."/>
            <person name="Haridas S."/>
            <person name="Chen C."/>
            <person name="Bauer D."/>
            <person name="Andreopoulos W."/>
            <person name="Pangilinan J."/>
            <person name="LaButti K."/>
            <person name="Riley R."/>
            <person name="Lipzen A."/>
            <person name="Clum A."/>
            <person name="Drula E."/>
            <person name="Henrissat B."/>
            <person name="Kohler A."/>
            <person name="Grigoriev I.V."/>
            <person name="Martin F.M."/>
            <person name="Hacquard S."/>
        </authorList>
    </citation>
    <scope>NUCLEOTIDE SEQUENCE</scope>
    <source>
        <strain evidence="1">MPI-SDFR-AT-0073</strain>
    </source>
</reference>
<proteinExistence type="predicted"/>